<dbReference type="AlphaFoldDB" id="A0A1U8FXL7"/>
<gene>
    <name evidence="4" type="ORF">T459_32614</name>
</gene>
<name>A0A1U8FXL7_CAPAN</name>
<dbReference type="InterPro" id="IPR011065">
    <property type="entry name" value="Kunitz_inhibitor_STI-like_sf"/>
</dbReference>
<dbReference type="EMBL" id="AYRZ02000030">
    <property type="protein sequence ID" value="PHT63518.1"/>
    <property type="molecule type" value="Genomic_DNA"/>
</dbReference>
<evidence type="ECO:0000256" key="3">
    <source>
        <dbReference type="SAM" id="SignalP"/>
    </source>
</evidence>
<proteinExistence type="inferred from homology"/>
<dbReference type="PANTHER" id="PTHR33107:SF47">
    <property type="entry name" value="MIRACULIN-LIKE"/>
    <property type="match status" value="1"/>
</dbReference>
<dbReference type="PANTHER" id="PTHR33107">
    <property type="entry name" value="KUNITZ TRYPSIN INHIBITOR 2"/>
    <property type="match status" value="1"/>
</dbReference>
<evidence type="ECO:0000313" key="4">
    <source>
        <dbReference type="EMBL" id="PHT63518.1"/>
    </source>
</evidence>
<evidence type="ECO:0000313" key="5">
    <source>
        <dbReference type="Proteomes" id="UP000222542"/>
    </source>
</evidence>
<keyword evidence="5" id="KW-1185">Reference proteome</keyword>
<sequence length="224" mass="24586">MKRLLLLISLAHLVLSFPSSCSSAATTPNQLLQVVRDINGDIVKSNARYFLMSSVRGVDGFGGVRRGPTINGAGNANFVCPFQVVQSPRDLDRGMPVIFKPKAGKQVEITESTDVNIEFYLDNPTAKCNNTVWEVEGFPGHYYPMFLSTNGKAGNPSELATWFQIKKADSSSYKLVFCPFGGSLLCNDIGIQVVDEQRRLAASADHPFNFVFIKDPYIGINSII</sequence>
<dbReference type="Pfam" id="PF00197">
    <property type="entry name" value="Kunitz_legume"/>
    <property type="match status" value="1"/>
</dbReference>
<comment type="caution">
    <text evidence="4">The sequence shown here is derived from an EMBL/GenBank/DDBJ whole genome shotgun (WGS) entry which is preliminary data.</text>
</comment>
<dbReference type="SMR" id="A0A1U8FXL7"/>
<feature type="signal peptide" evidence="3">
    <location>
        <begin position="1"/>
        <end position="16"/>
    </location>
</feature>
<dbReference type="Gene3D" id="2.80.10.50">
    <property type="match status" value="1"/>
</dbReference>
<dbReference type="GO" id="GO:0004866">
    <property type="term" value="F:endopeptidase inhibitor activity"/>
    <property type="evidence" value="ECO:0007669"/>
    <property type="project" value="InterPro"/>
</dbReference>
<evidence type="ECO:0008006" key="6">
    <source>
        <dbReference type="Google" id="ProtNLM"/>
    </source>
</evidence>
<reference evidence="4 5" key="1">
    <citation type="journal article" date="2014" name="Nat. Genet.">
        <title>Genome sequence of the hot pepper provides insights into the evolution of pungency in Capsicum species.</title>
        <authorList>
            <person name="Kim S."/>
            <person name="Park M."/>
            <person name="Yeom S.I."/>
            <person name="Kim Y.M."/>
            <person name="Lee J.M."/>
            <person name="Lee H.A."/>
            <person name="Seo E."/>
            <person name="Choi J."/>
            <person name="Cheong K."/>
            <person name="Kim K.T."/>
            <person name="Jung K."/>
            <person name="Lee G.W."/>
            <person name="Oh S.K."/>
            <person name="Bae C."/>
            <person name="Kim S.B."/>
            <person name="Lee H.Y."/>
            <person name="Kim S.Y."/>
            <person name="Kim M.S."/>
            <person name="Kang B.C."/>
            <person name="Jo Y.D."/>
            <person name="Yang H.B."/>
            <person name="Jeong H.J."/>
            <person name="Kang W.H."/>
            <person name="Kwon J.K."/>
            <person name="Shin C."/>
            <person name="Lim J.Y."/>
            <person name="Park J.H."/>
            <person name="Huh J.H."/>
            <person name="Kim J.S."/>
            <person name="Kim B.D."/>
            <person name="Cohen O."/>
            <person name="Paran I."/>
            <person name="Suh M.C."/>
            <person name="Lee S.B."/>
            <person name="Kim Y.K."/>
            <person name="Shin Y."/>
            <person name="Noh S.J."/>
            <person name="Park J."/>
            <person name="Seo Y.S."/>
            <person name="Kwon S.Y."/>
            <person name="Kim H.A."/>
            <person name="Park J.M."/>
            <person name="Kim H.J."/>
            <person name="Choi S.B."/>
            <person name="Bosland P.W."/>
            <person name="Reeves G."/>
            <person name="Jo S.H."/>
            <person name="Lee B.W."/>
            <person name="Cho H.T."/>
            <person name="Choi H.S."/>
            <person name="Lee M.S."/>
            <person name="Yu Y."/>
            <person name="Do Choi Y."/>
            <person name="Park B.S."/>
            <person name="van Deynze A."/>
            <person name="Ashrafi H."/>
            <person name="Hill T."/>
            <person name="Kim W.T."/>
            <person name="Pai H.S."/>
            <person name="Ahn H.K."/>
            <person name="Yeam I."/>
            <person name="Giovannoni J.J."/>
            <person name="Rose J.K."/>
            <person name="Sorensen I."/>
            <person name="Lee S.J."/>
            <person name="Kim R.W."/>
            <person name="Choi I.Y."/>
            <person name="Choi B.S."/>
            <person name="Lim J.S."/>
            <person name="Lee Y.H."/>
            <person name="Choi D."/>
        </authorList>
    </citation>
    <scope>NUCLEOTIDE SEQUENCE [LARGE SCALE GENOMIC DNA]</scope>
    <source>
        <strain evidence="5">cv. CM334</strain>
    </source>
</reference>
<protein>
    <recommendedName>
        <fullName evidence="6">Miraculin-like</fullName>
    </recommendedName>
</protein>
<dbReference type="SMART" id="SM00452">
    <property type="entry name" value="STI"/>
    <property type="match status" value="1"/>
</dbReference>
<organism evidence="4 5">
    <name type="scientific">Capsicum annuum</name>
    <name type="common">Capsicum pepper</name>
    <dbReference type="NCBI Taxonomy" id="4072"/>
    <lineage>
        <taxon>Eukaryota</taxon>
        <taxon>Viridiplantae</taxon>
        <taxon>Streptophyta</taxon>
        <taxon>Embryophyta</taxon>
        <taxon>Tracheophyta</taxon>
        <taxon>Spermatophyta</taxon>
        <taxon>Magnoliopsida</taxon>
        <taxon>eudicotyledons</taxon>
        <taxon>Gunneridae</taxon>
        <taxon>Pentapetalae</taxon>
        <taxon>asterids</taxon>
        <taxon>lamiids</taxon>
        <taxon>Solanales</taxon>
        <taxon>Solanaceae</taxon>
        <taxon>Solanoideae</taxon>
        <taxon>Capsiceae</taxon>
        <taxon>Capsicum</taxon>
    </lineage>
</organism>
<keyword evidence="2" id="KW-0646">Protease inhibitor</keyword>
<keyword evidence="3" id="KW-0732">Signal</keyword>
<feature type="chain" id="PRO_5030035578" description="Miraculin-like" evidence="3">
    <location>
        <begin position="17"/>
        <end position="224"/>
    </location>
</feature>
<evidence type="ECO:0000256" key="2">
    <source>
        <dbReference type="ARBA" id="ARBA00022690"/>
    </source>
</evidence>
<dbReference type="Proteomes" id="UP000222542">
    <property type="component" value="Unassembled WGS sequence"/>
</dbReference>
<dbReference type="PRINTS" id="PR00291">
    <property type="entry name" value="KUNITZINHBTR"/>
</dbReference>
<comment type="similarity">
    <text evidence="1">Belongs to the protease inhibitor I3 (leguminous Kunitz-type inhibitor) family.</text>
</comment>
<dbReference type="KEGG" id="cann:107862779"/>
<accession>A0A1U8FXL7</accession>
<dbReference type="Gramene" id="PHT63518">
    <property type="protein sequence ID" value="PHT63518"/>
    <property type="gene ID" value="T459_32614"/>
</dbReference>
<evidence type="ECO:0000256" key="1">
    <source>
        <dbReference type="ARBA" id="ARBA00005440"/>
    </source>
</evidence>
<dbReference type="CDD" id="cd00178">
    <property type="entry name" value="beta-trefoil_STI"/>
    <property type="match status" value="1"/>
</dbReference>
<dbReference type="InterPro" id="IPR056368">
    <property type="entry name" value="KTI1"/>
</dbReference>
<dbReference type="OMA" id="NNCPLYI"/>
<reference evidence="4 5" key="2">
    <citation type="journal article" date="2017" name="Genome Biol.">
        <title>New reference genome sequences of hot pepper reveal the massive evolution of plant disease-resistance genes by retroduplication.</title>
        <authorList>
            <person name="Kim S."/>
            <person name="Park J."/>
            <person name="Yeom S.I."/>
            <person name="Kim Y.M."/>
            <person name="Seo E."/>
            <person name="Kim K.T."/>
            <person name="Kim M.S."/>
            <person name="Lee J.M."/>
            <person name="Cheong K."/>
            <person name="Shin H.S."/>
            <person name="Kim S.B."/>
            <person name="Han K."/>
            <person name="Lee J."/>
            <person name="Park M."/>
            <person name="Lee H.A."/>
            <person name="Lee H.Y."/>
            <person name="Lee Y."/>
            <person name="Oh S."/>
            <person name="Lee J.H."/>
            <person name="Choi E."/>
            <person name="Choi E."/>
            <person name="Lee S.E."/>
            <person name="Jeon J."/>
            <person name="Kim H."/>
            <person name="Choi G."/>
            <person name="Song H."/>
            <person name="Lee J."/>
            <person name="Lee S.C."/>
            <person name="Kwon J.K."/>
            <person name="Lee H.Y."/>
            <person name="Koo N."/>
            <person name="Hong Y."/>
            <person name="Kim R.W."/>
            <person name="Kang W.H."/>
            <person name="Huh J.H."/>
            <person name="Kang B.C."/>
            <person name="Yang T.J."/>
            <person name="Lee Y.H."/>
            <person name="Bennetzen J.L."/>
            <person name="Choi D."/>
        </authorList>
    </citation>
    <scope>NUCLEOTIDE SEQUENCE [LARGE SCALE GENOMIC DNA]</scope>
    <source>
        <strain evidence="5">cv. CM334</strain>
    </source>
</reference>
<dbReference type="PROSITE" id="PS00283">
    <property type="entry name" value="SOYBEAN_KUNITZ"/>
    <property type="match status" value="1"/>
</dbReference>
<dbReference type="InterPro" id="IPR002160">
    <property type="entry name" value="Prot_inh_Kunz-lg"/>
</dbReference>
<dbReference type="SUPFAM" id="SSF50386">
    <property type="entry name" value="STI-like"/>
    <property type="match status" value="1"/>
</dbReference>
<dbReference type="OrthoDB" id="1214385at2759"/>